<dbReference type="KEGG" id="cmic:caldi_22960"/>
<accession>A0AA35G8L8</accession>
<keyword evidence="3" id="KW-1185">Reference proteome</keyword>
<feature type="region of interest" description="Disordered" evidence="1">
    <location>
        <begin position="53"/>
        <end position="102"/>
    </location>
</feature>
<feature type="compositionally biased region" description="Polar residues" evidence="1">
    <location>
        <begin position="1"/>
        <end position="10"/>
    </location>
</feature>
<dbReference type="EMBL" id="AP025628">
    <property type="protein sequence ID" value="BDG61206.1"/>
    <property type="molecule type" value="Genomic_DNA"/>
</dbReference>
<proteinExistence type="predicted"/>
<evidence type="ECO:0000313" key="3">
    <source>
        <dbReference type="Proteomes" id="UP001163687"/>
    </source>
</evidence>
<evidence type="ECO:0000313" key="2">
    <source>
        <dbReference type="EMBL" id="BDG61206.1"/>
    </source>
</evidence>
<reference evidence="2" key="1">
    <citation type="submission" date="2022-03" db="EMBL/GenBank/DDBJ databases">
        <title>Complete genome sequence of Caldinitratiruptor microaerophilus.</title>
        <authorList>
            <person name="Mukaiyama R."/>
            <person name="Nishiyama T."/>
            <person name="Ueda K."/>
        </authorList>
    </citation>
    <scope>NUCLEOTIDE SEQUENCE</scope>
    <source>
        <strain evidence="2">JCM 16183</strain>
    </source>
</reference>
<name>A0AA35G8L8_9FIRM</name>
<gene>
    <name evidence="2" type="ORF">caldi_22960</name>
</gene>
<protein>
    <submittedName>
        <fullName evidence="2">Uncharacterized protein</fullName>
    </submittedName>
</protein>
<evidence type="ECO:0000256" key="1">
    <source>
        <dbReference type="SAM" id="MobiDB-lite"/>
    </source>
</evidence>
<organism evidence="2 3">
    <name type="scientific">Caldinitratiruptor microaerophilus</name>
    <dbReference type="NCBI Taxonomy" id="671077"/>
    <lineage>
        <taxon>Bacteria</taxon>
        <taxon>Bacillati</taxon>
        <taxon>Bacillota</taxon>
        <taxon>Clostridia</taxon>
        <taxon>Eubacteriales</taxon>
        <taxon>Symbiobacteriaceae</taxon>
        <taxon>Caldinitratiruptor</taxon>
    </lineage>
</organism>
<feature type="compositionally biased region" description="Polar residues" evidence="1">
    <location>
        <begin position="91"/>
        <end position="102"/>
    </location>
</feature>
<feature type="region of interest" description="Disordered" evidence="1">
    <location>
        <begin position="1"/>
        <end position="21"/>
    </location>
</feature>
<dbReference type="Proteomes" id="UP001163687">
    <property type="component" value="Chromosome"/>
</dbReference>
<dbReference type="AlphaFoldDB" id="A0AA35G8L8"/>
<sequence length="102" mass="10733">MTQRGPQPSQHGAGREAQVKPGFMAAPIWAIRRARSRPSVMSASHAWDAGMSAAERIPSSARAAQRGPEGAGPGAIRQRRGGPSGYGGTGSDQRTGIQRTRR</sequence>